<evidence type="ECO:0000256" key="1">
    <source>
        <dbReference type="ARBA" id="ARBA00022946"/>
    </source>
</evidence>
<feature type="domain" description="MORF/ORRM1/DAG-like MORF" evidence="3">
    <location>
        <begin position="96"/>
        <end position="129"/>
    </location>
</feature>
<name>A0A834G571_RHOSS</name>
<evidence type="ECO:0000313" key="4">
    <source>
        <dbReference type="EMBL" id="KAF7126886.1"/>
    </source>
</evidence>
<dbReference type="PANTHER" id="PTHR31346:SF5">
    <property type="entry name" value="MULTIPLE ORGANELLAR RNA EDITING FACTOR 1, MITOCHONDRIAL"/>
    <property type="match status" value="1"/>
</dbReference>
<dbReference type="EMBL" id="WJXA01000011">
    <property type="protein sequence ID" value="KAF7126886.1"/>
    <property type="molecule type" value="Genomic_DNA"/>
</dbReference>
<dbReference type="AlphaFoldDB" id="A0A834G571"/>
<feature type="region of interest" description="Disordered" evidence="2">
    <location>
        <begin position="402"/>
        <end position="478"/>
    </location>
</feature>
<protein>
    <recommendedName>
        <fullName evidence="3">MORF/ORRM1/DAG-like MORF domain-containing protein</fullName>
    </recommendedName>
</protein>
<dbReference type="Pfam" id="PF21864">
    <property type="entry name" value="MORF_dom"/>
    <property type="match status" value="2"/>
</dbReference>
<evidence type="ECO:0000259" key="3">
    <source>
        <dbReference type="Pfam" id="PF21864"/>
    </source>
</evidence>
<evidence type="ECO:0000256" key="2">
    <source>
        <dbReference type="SAM" id="MobiDB-lite"/>
    </source>
</evidence>
<feature type="compositionally biased region" description="Gly residues" evidence="2">
    <location>
        <begin position="402"/>
        <end position="424"/>
    </location>
</feature>
<dbReference type="PANTHER" id="PTHR31346">
    <property type="entry name" value="MULTIPLE ORGANELLAR RNA EDITING FACTOR 2, CHLOROPLASTIC-RELATED-RELATED"/>
    <property type="match status" value="1"/>
</dbReference>
<feature type="region of interest" description="Disordered" evidence="2">
    <location>
        <begin position="202"/>
        <end position="368"/>
    </location>
</feature>
<comment type="caution">
    <text evidence="4">The sequence shown here is derived from an EMBL/GenBank/DDBJ whole genome shotgun (WGS) entry which is preliminary data.</text>
</comment>
<sequence>MALSSLRLRRALSLSSHLTKPYTLSAPFPAISAPPLLSSATTIAPQNPSLNNHLPFQSRLFRSSTALLSSSRFRPNNNKYDDDIGPDTVLFEGCDYNHWLITMDFPKDPAPTREEMIETYLQTLAKVVGRPIVGTVFITVIIRGFFNGCSYEEAKKKMYAFSTTTYQGFQCLVTEEMSEKFRGLPGVVFILPDSYIDPVNKEYGGDKYENGVITPRPPPVQYGRPRPRYDNRPREFNPNQPRQPMPNQPRQQVPNQQHGPSFGDQRPMYGDARNFERPQNSPMQPRYGPPGTGDRRDPMPPNDAPRGRDPMPSNQATYNQNEQGYYNPQGGRFQPEQRDSRVENKNYAPPQGPTYGHGSGGSYGQMADGNYGQGGGNYGQGGGFDYGQGGGTNYRQAAQGNYGQGAGGNYGQGAGFDNGQGGGTNYRQAAQGNYGQGAGGNYGQGAGGNYGQVAGGNHGQGVGANHMQEMGHGYGGNREEHRFEHMQGEQGTYAPMAHTGQTK</sequence>
<organism evidence="4 5">
    <name type="scientific">Rhododendron simsii</name>
    <name type="common">Sims's rhododendron</name>
    <dbReference type="NCBI Taxonomy" id="118357"/>
    <lineage>
        <taxon>Eukaryota</taxon>
        <taxon>Viridiplantae</taxon>
        <taxon>Streptophyta</taxon>
        <taxon>Embryophyta</taxon>
        <taxon>Tracheophyta</taxon>
        <taxon>Spermatophyta</taxon>
        <taxon>Magnoliopsida</taxon>
        <taxon>eudicotyledons</taxon>
        <taxon>Gunneridae</taxon>
        <taxon>Pentapetalae</taxon>
        <taxon>asterids</taxon>
        <taxon>Ericales</taxon>
        <taxon>Ericaceae</taxon>
        <taxon>Ericoideae</taxon>
        <taxon>Rhodoreae</taxon>
        <taxon>Rhododendron</taxon>
    </lineage>
</organism>
<accession>A0A834G571</accession>
<keyword evidence="1" id="KW-0809">Transit peptide</keyword>
<feature type="domain" description="MORF/ORRM1/DAG-like MORF" evidence="3">
    <location>
        <begin position="150"/>
        <end position="208"/>
    </location>
</feature>
<feature type="compositionally biased region" description="Polar residues" evidence="2">
    <location>
        <begin position="312"/>
        <end position="326"/>
    </location>
</feature>
<dbReference type="GO" id="GO:0005739">
    <property type="term" value="C:mitochondrion"/>
    <property type="evidence" value="ECO:0007669"/>
    <property type="project" value="TreeGrafter"/>
</dbReference>
<dbReference type="InterPro" id="IPR054059">
    <property type="entry name" value="MORF/ORRM1/DAG-like_MORF"/>
</dbReference>
<dbReference type="GO" id="GO:0016554">
    <property type="term" value="P:cytidine to uridine editing"/>
    <property type="evidence" value="ECO:0007669"/>
    <property type="project" value="InterPro"/>
</dbReference>
<keyword evidence="5" id="KW-1185">Reference proteome</keyword>
<gene>
    <name evidence="4" type="ORF">RHSIM_Rhsim11G0127100</name>
</gene>
<dbReference type="Proteomes" id="UP000626092">
    <property type="component" value="Unassembled WGS sequence"/>
</dbReference>
<evidence type="ECO:0000313" key="5">
    <source>
        <dbReference type="Proteomes" id="UP000626092"/>
    </source>
</evidence>
<feature type="compositionally biased region" description="Low complexity" evidence="2">
    <location>
        <begin position="248"/>
        <end position="257"/>
    </location>
</feature>
<feature type="compositionally biased region" description="Gly residues" evidence="2">
    <location>
        <begin position="434"/>
        <end position="462"/>
    </location>
</feature>
<feature type="compositionally biased region" description="Basic and acidic residues" evidence="2">
    <location>
        <begin position="335"/>
        <end position="344"/>
    </location>
</feature>
<dbReference type="InterPro" id="IPR039206">
    <property type="entry name" value="MORF/ORRM1/DAG-like"/>
</dbReference>
<dbReference type="GO" id="GO:0080156">
    <property type="term" value="P:mitochondrial mRNA modification"/>
    <property type="evidence" value="ECO:0007669"/>
    <property type="project" value="TreeGrafter"/>
</dbReference>
<reference evidence="4" key="1">
    <citation type="submission" date="2019-11" db="EMBL/GenBank/DDBJ databases">
        <authorList>
            <person name="Liu Y."/>
            <person name="Hou J."/>
            <person name="Li T.-Q."/>
            <person name="Guan C.-H."/>
            <person name="Wu X."/>
            <person name="Wu H.-Z."/>
            <person name="Ling F."/>
            <person name="Zhang R."/>
            <person name="Shi X.-G."/>
            <person name="Ren J.-P."/>
            <person name="Chen E.-F."/>
            <person name="Sun J.-M."/>
        </authorList>
    </citation>
    <scope>NUCLEOTIDE SEQUENCE</scope>
    <source>
        <strain evidence="4">Adult_tree_wgs_1</strain>
        <tissue evidence="4">Leaves</tissue>
    </source>
</reference>
<proteinExistence type="predicted"/>
<dbReference type="OrthoDB" id="1706674at2759"/>